<dbReference type="AlphaFoldDB" id="A0AAN8N869"/>
<feature type="region of interest" description="Disordered" evidence="1">
    <location>
        <begin position="466"/>
        <end position="630"/>
    </location>
</feature>
<feature type="compositionally biased region" description="Low complexity" evidence="1">
    <location>
        <begin position="610"/>
        <end position="619"/>
    </location>
</feature>
<feature type="region of interest" description="Disordered" evidence="1">
    <location>
        <begin position="216"/>
        <end position="235"/>
    </location>
</feature>
<feature type="compositionally biased region" description="Polar residues" evidence="1">
    <location>
        <begin position="493"/>
        <end position="507"/>
    </location>
</feature>
<reference evidence="2 3" key="1">
    <citation type="submission" date="2019-10" db="EMBL/GenBank/DDBJ databases">
        <authorList>
            <person name="Palmer J.M."/>
        </authorList>
    </citation>
    <scope>NUCLEOTIDE SEQUENCE [LARGE SCALE GENOMIC DNA]</scope>
    <source>
        <strain evidence="2 3">TWF506</strain>
    </source>
</reference>
<comment type="caution">
    <text evidence="2">The sequence shown here is derived from an EMBL/GenBank/DDBJ whole genome shotgun (WGS) entry which is preliminary data.</text>
</comment>
<feature type="compositionally biased region" description="Low complexity" evidence="1">
    <location>
        <begin position="539"/>
        <end position="557"/>
    </location>
</feature>
<dbReference type="EMBL" id="JAVHJM010000006">
    <property type="protein sequence ID" value="KAK6512900.1"/>
    <property type="molecule type" value="Genomic_DNA"/>
</dbReference>
<sequence length="673" mass="73009">MSTDTSPLMGFKPLSPSRESTFSSPVDPSSARMKILVAPYYSPYVVSLEKVQTWEGLILMLQRLFGPTFCSSEIPPKITLHTTEEAITAENWIHIVCEDCCIVVHTRSEDTGPGPSQQVSPRPATSGSMTARVTPKSRDGTRNDISGPISGPTSGGHREQKAKFINRHANSGFDTPNLFDGRNFTPEEPVKEKPAKRKRRGALWNTVLNVISIVSPTSSSSSSNQMTPVEPIPTTGTVTHISAVERKTSRKLSQKRRVKTKRSSVIMQAPTTTTAAGRPLSMAREPREPLKPKFSAGNIMRLASKRQKKRRSIPPPAQHVRRHIAKSGSDCSTCFGDDKNRDSIIVAARLASDPKAPIVTTGIPPVSSTPSPRARDNTKLTILERPEKTDSITIFSSPVIEEFSLQPKNKFRPPSSAAATKTSSIYYESSAPPVPRRDSLDDTGFNSQYKLLDERLVRSVVYKAVASRKVEEEQRREPPSARSSHRSEVSGKSLHSSKSQRTPQRTPTSDKHQNTRSTTVTPKRSKSMGAGAASSPSLSTRRSAAPTPSSTSRSGSANATIDSYYNTKHSSTGSRAGTVRSSGSRTSSYGGFVRQSTPFDNKPLPRLPDEASSSSSAESGRPTASPIPGGIVLMPPIATFEDLMSKTSSTISEAVEINSFKRVTMVAGHPELQ</sequence>
<dbReference type="Proteomes" id="UP001307849">
    <property type="component" value="Unassembled WGS sequence"/>
</dbReference>
<feature type="compositionally biased region" description="Polar residues" evidence="1">
    <location>
        <begin position="558"/>
        <end position="569"/>
    </location>
</feature>
<feature type="compositionally biased region" description="Low complexity" evidence="1">
    <location>
        <begin position="570"/>
        <end position="591"/>
    </location>
</feature>
<evidence type="ECO:0000256" key="1">
    <source>
        <dbReference type="SAM" id="MobiDB-lite"/>
    </source>
</evidence>
<feature type="region of interest" description="Disordered" evidence="1">
    <location>
        <begin position="406"/>
        <end position="442"/>
    </location>
</feature>
<feature type="compositionally biased region" description="Low complexity" evidence="1">
    <location>
        <begin position="415"/>
        <end position="424"/>
    </location>
</feature>
<evidence type="ECO:0000313" key="2">
    <source>
        <dbReference type="EMBL" id="KAK6512900.1"/>
    </source>
</evidence>
<organism evidence="2 3">
    <name type="scientific">Arthrobotrys conoides</name>
    <dbReference type="NCBI Taxonomy" id="74498"/>
    <lineage>
        <taxon>Eukaryota</taxon>
        <taxon>Fungi</taxon>
        <taxon>Dikarya</taxon>
        <taxon>Ascomycota</taxon>
        <taxon>Pezizomycotina</taxon>
        <taxon>Orbiliomycetes</taxon>
        <taxon>Orbiliales</taxon>
        <taxon>Orbiliaceae</taxon>
        <taxon>Arthrobotrys</taxon>
    </lineage>
</organism>
<proteinExistence type="predicted"/>
<protein>
    <submittedName>
        <fullName evidence="2">Uncharacterized protein</fullName>
    </submittedName>
</protein>
<name>A0AAN8N869_9PEZI</name>
<feature type="compositionally biased region" description="Polar residues" evidence="1">
    <location>
        <begin position="114"/>
        <end position="131"/>
    </location>
</feature>
<evidence type="ECO:0000313" key="3">
    <source>
        <dbReference type="Proteomes" id="UP001307849"/>
    </source>
</evidence>
<accession>A0AAN8N869</accession>
<feature type="compositionally biased region" description="Basic and acidic residues" evidence="1">
    <location>
        <begin position="468"/>
        <end position="489"/>
    </location>
</feature>
<gene>
    <name evidence="2" type="ORF">TWF506_009063</name>
</gene>
<feature type="region of interest" description="Disordered" evidence="1">
    <location>
        <begin position="107"/>
        <end position="198"/>
    </location>
</feature>
<keyword evidence="3" id="KW-1185">Reference proteome</keyword>
<feature type="region of interest" description="Disordered" evidence="1">
    <location>
        <begin position="1"/>
        <end position="25"/>
    </location>
</feature>